<dbReference type="HOGENOM" id="CLU_3373404_0_0_9"/>
<protein>
    <submittedName>
        <fullName evidence="1">Uncharacterized protein</fullName>
    </submittedName>
</protein>
<organism evidence="1 2">
    <name type="scientific">Desulfitobacterium metallireducens DSM 15288</name>
    <dbReference type="NCBI Taxonomy" id="871968"/>
    <lineage>
        <taxon>Bacteria</taxon>
        <taxon>Bacillati</taxon>
        <taxon>Bacillota</taxon>
        <taxon>Clostridia</taxon>
        <taxon>Eubacteriales</taxon>
        <taxon>Desulfitobacteriaceae</taxon>
        <taxon>Desulfitobacterium</taxon>
    </lineage>
</organism>
<gene>
    <name evidence="1" type="ORF">DESME_06275</name>
</gene>
<dbReference type="SUPFAM" id="SSF89360">
    <property type="entry name" value="HesB-like domain"/>
    <property type="match status" value="1"/>
</dbReference>
<accession>W0ECM5</accession>
<dbReference type="Proteomes" id="UP000010847">
    <property type="component" value="Chromosome"/>
</dbReference>
<sequence length="34" mass="3714">MVGITEIAAQKVKEVIASQNKDNSYLRLYVAGFG</sequence>
<dbReference type="KEGG" id="dmt:DESME_06275"/>
<name>W0ECM5_9FIRM</name>
<dbReference type="STRING" id="871968.DESME_06275"/>
<evidence type="ECO:0000313" key="2">
    <source>
        <dbReference type="Proteomes" id="UP000010847"/>
    </source>
</evidence>
<dbReference type="InterPro" id="IPR035903">
    <property type="entry name" value="HesB-like_dom_sf"/>
</dbReference>
<proteinExistence type="predicted"/>
<dbReference type="Gene3D" id="2.60.300.12">
    <property type="entry name" value="HesB-like domain"/>
    <property type="match status" value="1"/>
</dbReference>
<dbReference type="AlphaFoldDB" id="W0ECM5"/>
<keyword evidence="2" id="KW-1185">Reference proteome</keyword>
<evidence type="ECO:0000313" key="1">
    <source>
        <dbReference type="EMBL" id="AHF08517.1"/>
    </source>
</evidence>
<dbReference type="EMBL" id="CP007032">
    <property type="protein sequence ID" value="AHF08517.1"/>
    <property type="molecule type" value="Genomic_DNA"/>
</dbReference>
<reference evidence="1 2" key="1">
    <citation type="submission" date="2013-12" db="EMBL/GenBank/DDBJ databases">
        <authorList>
            <consortium name="DOE Joint Genome Institute"/>
            <person name="Smidt H."/>
            <person name="Huntemann M."/>
            <person name="Han J."/>
            <person name="Chen A."/>
            <person name="Kyrpides N."/>
            <person name="Mavromatis K."/>
            <person name="Markowitz V."/>
            <person name="Palaniappan K."/>
            <person name="Ivanova N."/>
            <person name="Schaumberg A."/>
            <person name="Pati A."/>
            <person name="Liolios K."/>
            <person name="Nordberg H.P."/>
            <person name="Cantor M.N."/>
            <person name="Hua S.X."/>
            <person name="Woyke T."/>
        </authorList>
    </citation>
    <scope>NUCLEOTIDE SEQUENCE [LARGE SCALE GENOMIC DNA]</scope>
    <source>
        <strain evidence="2">DSM 15288</strain>
    </source>
</reference>